<sequence length="1042" mass="114175">MAERYGGDHVDFRNGTFHGPVVGVQHVYGSGMAPERSPLGIPLGDLSDHHALQFEVHEALDTGSGEDSSPLPPYLYRPRVDDRLRAAVSGASRTSRMVMVVGRSSTGKTRACWEALHAALPPDWRMWHPLTPDRPGAVVEALREGRVRPHTAIWLNEAQMYLRPGERGGVAEALQELLADPARGPVLVLGSLWPQYWAELTGNRRSPVGTLLEKAEDIRMPDAFTGDELRANEDLVASDLRLRRAAAYASERRLTQTLAGAPELLRRYEHASPAARAVLEAAMDAHRLGDVYLPLPRGFLREAAMGYLSNEDRAALDKGWFDTVAAELGEPLDGIPGPLTRARKRPYQEDPSYELADYLKQHGRETRGWICPPASLWEAACSENLYIPGKETFARAAQDRLRYAHAEALHRAQNDPAGLVQASALRLRAGDRSEAEQLAADAAVQGRTAALWELARTELDGDRTAARRAYLRVAELDDPSKLADEAATRNTGEERAQLIDLLGENGGVGALLHCADRLKRRGDWDNVRRCYGYVAASGDRLARDTEWERAQWEDQQRRACEAASMGDTAELKHLLEQRFDTGCPDAFLELAREAVASGAATVLTRWISPVWNPNAREARGTPVGSGILDVAAESGDNAFLDDVALQLTRQEEWEQAVRFALRALAEGGGVTGGPRVVMAVERLVLAGRIDEAERVCRQGGGELAAWLVRIHLRRGDWDRAEEEVFARTSERGAATLEKEGAARILIRRRQRMGERAEAERLLRSLAGTDAGSVPASHELARMLYRDGRTAEAVPLLTPDLGSPDVHTWMSRVLLRDDGTERVARCLAAESDGDDLGRVFVLLFTTGWFAELAGDPQRSATIHRYAFGLGEEAAAAGLEELVCGAPPEGDGTRGGIDAETADVLREMGRLAELAGEDERALRLYQRLSGHGYPVPDVPMGDVLPAYHPCDAMEEELLGKRRAELTPEESERVRQAEGEDTDAVRLAGTLVWAGVLFYENGRPGNAEVLLDRALRLGGPRAVPHLARARLAPPRDLPGPHPPIP</sequence>
<organism evidence="1 2">
    <name type="scientific">Haloactinospora alba</name>
    <dbReference type="NCBI Taxonomy" id="405555"/>
    <lineage>
        <taxon>Bacteria</taxon>
        <taxon>Bacillati</taxon>
        <taxon>Actinomycetota</taxon>
        <taxon>Actinomycetes</taxon>
        <taxon>Streptosporangiales</taxon>
        <taxon>Nocardiopsidaceae</taxon>
        <taxon>Haloactinospora</taxon>
    </lineage>
</organism>
<dbReference type="EMBL" id="VFQC01000001">
    <property type="protein sequence ID" value="TQN30177.1"/>
    <property type="molecule type" value="Genomic_DNA"/>
</dbReference>
<reference evidence="1 2" key="1">
    <citation type="submission" date="2019-06" db="EMBL/GenBank/DDBJ databases">
        <title>Sequencing the genomes of 1000 actinobacteria strains.</title>
        <authorList>
            <person name="Klenk H.-P."/>
        </authorList>
    </citation>
    <scope>NUCLEOTIDE SEQUENCE [LARGE SCALE GENOMIC DNA]</scope>
    <source>
        <strain evidence="1 2">DSM 45015</strain>
    </source>
</reference>
<dbReference type="Gene3D" id="1.25.40.10">
    <property type="entry name" value="Tetratricopeptide repeat domain"/>
    <property type="match status" value="1"/>
</dbReference>
<evidence type="ECO:0008006" key="3">
    <source>
        <dbReference type="Google" id="ProtNLM"/>
    </source>
</evidence>
<keyword evidence="2" id="KW-1185">Reference proteome</keyword>
<evidence type="ECO:0000313" key="1">
    <source>
        <dbReference type="EMBL" id="TQN30177.1"/>
    </source>
</evidence>
<dbReference type="InterPro" id="IPR011990">
    <property type="entry name" value="TPR-like_helical_dom_sf"/>
</dbReference>
<dbReference type="Proteomes" id="UP000317422">
    <property type="component" value="Unassembled WGS sequence"/>
</dbReference>
<dbReference type="RefSeq" id="WP_141921455.1">
    <property type="nucleotide sequence ID" value="NZ_VFQC01000001.1"/>
</dbReference>
<dbReference type="AlphaFoldDB" id="A0A543NEA6"/>
<protein>
    <recommendedName>
        <fullName evidence="3">Tetratricopeptide repeat protein</fullName>
    </recommendedName>
</protein>
<dbReference type="OrthoDB" id="3964962at2"/>
<gene>
    <name evidence="1" type="ORF">FHX37_0038</name>
</gene>
<evidence type="ECO:0000313" key="2">
    <source>
        <dbReference type="Proteomes" id="UP000317422"/>
    </source>
</evidence>
<accession>A0A543NEA6</accession>
<comment type="caution">
    <text evidence="1">The sequence shown here is derived from an EMBL/GenBank/DDBJ whole genome shotgun (WGS) entry which is preliminary data.</text>
</comment>
<name>A0A543NEA6_9ACTN</name>
<proteinExistence type="predicted"/>